<keyword evidence="1" id="KW-0812">Transmembrane</keyword>
<evidence type="ECO:0000313" key="2">
    <source>
        <dbReference type="EMBL" id="VDP57448.1"/>
    </source>
</evidence>
<keyword evidence="1" id="KW-0472">Membrane</keyword>
<sequence>MEVMPAMFENLEWKNIEGSNVMNIMHHDNRITVVSTYTKTVDYTLSTMKSFTIIGAYTCCNTNISIICHHNALIITVNYLSSFNDNCLFSSKMMLQNGGQWIPSIIAGLFLYVMSFFGLSFIHNLR</sequence>
<organism evidence="2 3">
    <name type="scientific">Schistosoma margrebowiei</name>
    <dbReference type="NCBI Taxonomy" id="48269"/>
    <lineage>
        <taxon>Eukaryota</taxon>
        <taxon>Metazoa</taxon>
        <taxon>Spiralia</taxon>
        <taxon>Lophotrochozoa</taxon>
        <taxon>Platyhelminthes</taxon>
        <taxon>Trematoda</taxon>
        <taxon>Digenea</taxon>
        <taxon>Strigeidida</taxon>
        <taxon>Schistosomatoidea</taxon>
        <taxon>Schistosomatidae</taxon>
        <taxon>Schistosoma</taxon>
    </lineage>
</organism>
<dbReference type="EMBL" id="UZAI01022196">
    <property type="protein sequence ID" value="VDP57448.1"/>
    <property type="molecule type" value="Genomic_DNA"/>
</dbReference>
<gene>
    <name evidence="2" type="ORF">SMRZ_LOCUS25965</name>
</gene>
<accession>A0A3P8FDH8</accession>
<reference evidence="2 3" key="1">
    <citation type="submission" date="2018-11" db="EMBL/GenBank/DDBJ databases">
        <authorList>
            <consortium name="Pathogen Informatics"/>
        </authorList>
    </citation>
    <scope>NUCLEOTIDE SEQUENCE [LARGE SCALE GENOMIC DNA]</scope>
    <source>
        <strain evidence="2 3">Zambia</strain>
    </source>
</reference>
<proteinExistence type="predicted"/>
<keyword evidence="1" id="KW-1133">Transmembrane helix</keyword>
<keyword evidence="3" id="KW-1185">Reference proteome</keyword>
<evidence type="ECO:0000256" key="1">
    <source>
        <dbReference type="SAM" id="Phobius"/>
    </source>
</evidence>
<dbReference type="AlphaFoldDB" id="A0A3P8FDH8"/>
<evidence type="ECO:0000313" key="3">
    <source>
        <dbReference type="Proteomes" id="UP000277204"/>
    </source>
</evidence>
<feature type="transmembrane region" description="Helical" evidence="1">
    <location>
        <begin position="101"/>
        <end position="122"/>
    </location>
</feature>
<dbReference type="Proteomes" id="UP000277204">
    <property type="component" value="Unassembled WGS sequence"/>
</dbReference>
<protein>
    <submittedName>
        <fullName evidence="2">Uncharacterized protein</fullName>
    </submittedName>
</protein>
<name>A0A3P8FDH8_9TREM</name>